<dbReference type="Gene3D" id="3.30.540.10">
    <property type="entry name" value="Fructose-1,6-Bisphosphatase, subunit A, domain 1"/>
    <property type="match status" value="1"/>
</dbReference>
<keyword evidence="2 5" id="KW-0479">Metal-binding</keyword>
<proteinExistence type="predicted"/>
<dbReference type="SUPFAM" id="SSF56655">
    <property type="entry name" value="Carbohydrate phosphatase"/>
    <property type="match status" value="1"/>
</dbReference>
<name>A0A932G248_UNCTE</name>
<evidence type="ECO:0000256" key="5">
    <source>
        <dbReference type="PIRSR" id="PIRSR600760-2"/>
    </source>
</evidence>
<feature type="binding site" evidence="5">
    <location>
        <position position="92"/>
    </location>
    <ligand>
        <name>Mg(2+)</name>
        <dbReference type="ChEBI" id="CHEBI:18420"/>
        <label>1</label>
        <note>catalytic</note>
    </ligand>
</feature>
<evidence type="ECO:0000256" key="3">
    <source>
        <dbReference type="ARBA" id="ARBA00022801"/>
    </source>
</evidence>
<dbReference type="PROSITE" id="PS00629">
    <property type="entry name" value="IMP_1"/>
    <property type="match status" value="1"/>
</dbReference>
<evidence type="ECO:0000256" key="4">
    <source>
        <dbReference type="ARBA" id="ARBA00022842"/>
    </source>
</evidence>
<keyword evidence="3" id="KW-0378">Hydrolase</keyword>
<dbReference type="InterPro" id="IPR020583">
    <property type="entry name" value="Inositol_monoP_metal-BS"/>
</dbReference>
<keyword evidence="4 5" id="KW-0460">Magnesium</keyword>
<dbReference type="PRINTS" id="PR00377">
    <property type="entry name" value="IMPHPHTASES"/>
</dbReference>
<dbReference type="GO" id="GO:0046872">
    <property type="term" value="F:metal ion binding"/>
    <property type="evidence" value="ECO:0007669"/>
    <property type="project" value="UniProtKB-KW"/>
</dbReference>
<dbReference type="EMBL" id="JACPRF010000413">
    <property type="protein sequence ID" value="MBI2877900.1"/>
    <property type="molecule type" value="Genomic_DNA"/>
</dbReference>
<evidence type="ECO:0000256" key="2">
    <source>
        <dbReference type="ARBA" id="ARBA00022723"/>
    </source>
</evidence>
<dbReference type="Pfam" id="PF00459">
    <property type="entry name" value="Inositol_P"/>
    <property type="match status" value="1"/>
</dbReference>
<evidence type="ECO:0000313" key="6">
    <source>
        <dbReference type="EMBL" id="MBI2877900.1"/>
    </source>
</evidence>
<dbReference type="InterPro" id="IPR000760">
    <property type="entry name" value="Inositol_monophosphatase-like"/>
</dbReference>
<dbReference type="FunFam" id="3.30.540.10:FF:000003">
    <property type="entry name" value="Inositol-1-monophosphatase"/>
    <property type="match status" value="1"/>
</dbReference>
<feature type="binding site" evidence="5">
    <location>
        <position position="94"/>
    </location>
    <ligand>
        <name>Mg(2+)</name>
        <dbReference type="ChEBI" id="CHEBI:18420"/>
        <label>1</label>
        <note>catalytic</note>
    </ligand>
</feature>
<feature type="binding site" evidence="5">
    <location>
        <position position="95"/>
    </location>
    <ligand>
        <name>Mg(2+)</name>
        <dbReference type="ChEBI" id="CHEBI:18420"/>
        <label>1</label>
        <note>catalytic</note>
    </ligand>
</feature>
<dbReference type="GO" id="GO:0008934">
    <property type="term" value="F:inositol monophosphate 1-phosphatase activity"/>
    <property type="evidence" value="ECO:0007669"/>
    <property type="project" value="TreeGrafter"/>
</dbReference>
<comment type="cofactor">
    <cofactor evidence="1 5">
        <name>Mg(2+)</name>
        <dbReference type="ChEBI" id="CHEBI:18420"/>
    </cofactor>
</comment>
<feature type="binding site" evidence="5">
    <location>
        <position position="75"/>
    </location>
    <ligand>
        <name>Mg(2+)</name>
        <dbReference type="ChEBI" id="CHEBI:18420"/>
        <label>1</label>
        <note>catalytic</note>
    </ligand>
</feature>
<organism evidence="6 7">
    <name type="scientific">Tectimicrobiota bacterium</name>
    <dbReference type="NCBI Taxonomy" id="2528274"/>
    <lineage>
        <taxon>Bacteria</taxon>
        <taxon>Pseudomonadati</taxon>
        <taxon>Nitrospinota/Tectimicrobiota group</taxon>
        <taxon>Candidatus Tectimicrobiota</taxon>
    </lineage>
</organism>
<dbReference type="PANTHER" id="PTHR20854:SF4">
    <property type="entry name" value="INOSITOL-1-MONOPHOSPHATASE-RELATED"/>
    <property type="match status" value="1"/>
</dbReference>
<evidence type="ECO:0000256" key="1">
    <source>
        <dbReference type="ARBA" id="ARBA00001946"/>
    </source>
</evidence>
<comment type="caution">
    <text evidence="6">The sequence shown here is derived from an EMBL/GenBank/DDBJ whole genome shotgun (WGS) entry which is preliminary data.</text>
</comment>
<accession>A0A932G248</accession>
<dbReference type="CDD" id="cd01637">
    <property type="entry name" value="IMPase_like"/>
    <property type="match status" value="1"/>
</dbReference>
<sequence>MSEIDDRLLQQMERFAIRLASQAGEILLKNFGTELQVEFKDRHRGDPVTRADRESQEYLREAIHQEYPDHGLLGEEDLTQEPQGCRIVWVLDPLDGTKNFLNGLPIYGVSIGVLHEGRPVVGAISLPTMPGSARGIFHARQGGGAFLGDCRLSVGQGDAPRRDHLVSLPANFLRRWRFCGKLKKESGEVRSTGSVVYEMAHIACATFYYAIFGGPRIWDVAAGILLVKEAQGQVLVKHHRAWQPFTTFDQDGSGPSRGIQGMREWQAPIIAGNANVAWLVASSVRRRFLP</sequence>
<dbReference type="Gene3D" id="3.40.190.80">
    <property type="match status" value="1"/>
</dbReference>
<dbReference type="GO" id="GO:0006020">
    <property type="term" value="P:inositol metabolic process"/>
    <property type="evidence" value="ECO:0007669"/>
    <property type="project" value="TreeGrafter"/>
</dbReference>
<dbReference type="Proteomes" id="UP000769766">
    <property type="component" value="Unassembled WGS sequence"/>
</dbReference>
<dbReference type="PANTHER" id="PTHR20854">
    <property type="entry name" value="INOSITOL MONOPHOSPHATASE"/>
    <property type="match status" value="1"/>
</dbReference>
<reference evidence="6" key="1">
    <citation type="submission" date="2020-07" db="EMBL/GenBank/DDBJ databases">
        <title>Huge and variable diversity of episymbiotic CPR bacteria and DPANN archaea in groundwater ecosystems.</title>
        <authorList>
            <person name="He C.Y."/>
            <person name="Keren R."/>
            <person name="Whittaker M."/>
            <person name="Farag I.F."/>
            <person name="Doudna J."/>
            <person name="Cate J.H.D."/>
            <person name="Banfield J.F."/>
        </authorList>
    </citation>
    <scope>NUCLEOTIDE SEQUENCE</scope>
    <source>
        <strain evidence="6">NC_groundwater_672_Ag_B-0.1um_62_36</strain>
    </source>
</reference>
<dbReference type="GO" id="GO:0007165">
    <property type="term" value="P:signal transduction"/>
    <property type="evidence" value="ECO:0007669"/>
    <property type="project" value="TreeGrafter"/>
</dbReference>
<feature type="binding site" evidence="5">
    <location>
        <position position="219"/>
    </location>
    <ligand>
        <name>Mg(2+)</name>
        <dbReference type="ChEBI" id="CHEBI:18420"/>
        <label>1</label>
        <note>catalytic</note>
    </ligand>
</feature>
<gene>
    <name evidence="6" type="ORF">HYY20_13575</name>
</gene>
<dbReference type="AlphaFoldDB" id="A0A932G248"/>
<evidence type="ECO:0000313" key="7">
    <source>
        <dbReference type="Proteomes" id="UP000769766"/>
    </source>
</evidence>
<protein>
    <submittedName>
        <fullName evidence="6">Inositol monophosphatase</fullName>
    </submittedName>
</protein>